<dbReference type="InterPro" id="IPR018389">
    <property type="entry name" value="DctP_fam"/>
</dbReference>
<evidence type="ECO:0000256" key="3">
    <source>
        <dbReference type="ARBA" id="ARBA00022729"/>
    </source>
</evidence>
<comment type="similarity">
    <text evidence="1">Belongs to the bacterial solute-binding protein 7 family.</text>
</comment>
<protein>
    <submittedName>
        <fullName evidence="4">Uncharacterized protein</fullName>
    </submittedName>
</protein>
<gene>
    <name evidence="4" type="ORF">S03H2_26228</name>
</gene>
<dbReference type="PANTHER" id="PTHR33376:SF7">
    <property type="entry name" value="C4-DICARBOXYLATE-BINDING PROTEIN DCTB"/>
    <property type="match status" value="1"/>
</dbReference>
<dbReference type="GO" id="GO:0055085">
    <property type="term" value="P:transmembrane transport"/>
    <property type="evidence" value="ECO:0007669"/>
    <property type="project" value="InterPro"/>
</dbReference>
<sequence length="120" mass="13288">IYTMLATGAIDAFTYGSTSESLAMGFQEVTKYWLKSPVMGPALADAFIVNGDVWRELPDELRPVVKAAVEAGNAYMEYHAWVDIQRGWIEAEEYGMEIVEWSAADVLEYKNAVASRANSA</sequence>
<dbReference type="InterPro" id="IPR038404">
    <property type="entry name" value="TRAP_DctP_sf"/>
</dbReference>
<reference evidence="4" key="1">
    <citation type="journal article" date="2014" name="Front. Microbiol.">
        <title>High frequency of phylogenetically diverse reductive dehalogenase-homologous genes in deep subseafloor sedimentary metagenomes.</title>
        <authorList>
            <person name="Kawai M."/>
            <person name="Futagami T."/>
            <person name="Toyoda A."/>
            <person name="Takaki Y."/>
            <person name="Nishi S."/>
            <person name="Hori S."/>
            <person name="Arai W."/>
            <person name="Tsubouchi T."/>
            <person name="Morono Y."/>
            <person name="Uchiyama I."/>
            <person name="Ito T."/>
            <person name="Fujiyama A."/>
            <person name="Inagaki F."/>
            <person name="Takami H."/>
        </authorList>
    </citation>
    <scope>NUCLEOTIDE SEQUENCE</scope>
    <source>
        <strain evidence="4">Expedition CK06-06</strain>
    </source>
</reference>
<dbReference type="EMBL" id="BARU01015119">
    <property type="protein sequence ID" value="GAH40443.1"/>
    <property type="molecule type" value="Genomic_DNA"/>
</dbReference>
<feature type="non-terminal residue" evidence="4">
    <location>
        <position position="1"/>
    </location>
</feature>
<organism evidence="4">
    <name type="scientific">marine sediment metagenome</name>
    <dbReference type="NCBI Taxonomy" id="412755"/>
    <lineage>
        <taxon>unclassified sequences</taxon>
        <taxon>metagenomes</taxon>
        <taxon>ecological metagenomes</taxon>
    </lineage>
</organism>
<keyword evidence="2" id="KW-0813">Transport</keyword>
<accession>X1H564</accession>
<comment type="caution">
    <text evidence="4">The sequence shown here is derived from an EMBL/GenBank/DDBJ whole genome shotgun (WGS) entry which is preliminary data.</text>
</comment>
<dbReference type="Gene3D" id="3.40.190.170">
    <property type="entry name" value="Bacterial extracellular solute-binding protein, family 7"/>
    <property type="match status" value="1"/>
</dbReference>
<name>X1H564_9ZZZZ</name>
<dbReference type="AlphaFoldDB" id="X1H564"/>
<keyword evidence="3" id="KW-0732">Signal</keyword>
<dbReference type="PANTHER" id="PTHR33376">
    <property type="match status" value="1"/>
</dbReference>
<feature type="non-terminal residue" evidence="4">
    <location>
        <position position="120"/>
    </location>
</feature>
<proteinExistence type="inferred from homology"/>
<dbReference type="Pfam" id="PF03480">
    <property type="entry name" value="DctP"/>
    <property type="match status" value="1"/>
</dbReference>
<evidence type="ECO:0000313" key="4">
    <source>
        <dbReference type="EMBL" id="GAH40443.1"/>
    </source>
</evidence>
<evidence type="ECO:0000256" key="1">
    <source>
        <dbReference type="ARBA" id="ARBA00009023"/>
    </source>
</evidence>
<evidence type="ECO:0000256" key="2">
    <source>
        <dbReference type="ARBA" id="ARBA00022448"/>
    </source>
</evidence>